<dbReference type="EMBL" id="JACBZF010000009">
    <property type="protein sequence ID" value="NYH96952.1"/>
    <property type="molecule type" value="Genomic_DNA"/>
</dbReference>
<protein>
    <submittedName>
        <fullName evidence="2">Putative small secreted protein</fullName>
    </submittedName>
</protein>
<keyword evidence="3" id="KW-1185">Reference proteome</keyword>
<evidence type="ECO:0000256" key="1">
    <source>
        <dbReference type="SAM" id="SignalP"/>
    </source>
</evidence>
<feature type="chain" id="PRO_5031501782" evidence="1">
    <location>
        <begin position="21"/>
        <end position="42"/>
    </location>
</feature>
<accession>A0A7Z0BX40</accession>
<dbReference type="RefSeq" id="WP_179408754.1">
    <property type="nucleotide sequence ID" value="NZ_JACBZF010000009.1"/>
</dbReference>
<organism evidence="2 3">
    <name type="scientific">Novosphingobium marinum</name>
    <dbReference type="NCBI Taxonomy" id="1514948"/>
    <lineage>
        <taxon>Bacteria</taxon>
        <taxon>Pseudomonadati</taxon>
        <taxon>Pseudomonadota</taxon>
        <taxon>Alphaproteobacteria</taxon>
        <taxon>Sphingomonadales</taxon>
        <taxon>Sphingomonadaceae</taxon>
        <taxon>Novosphingobium</taxon>
    </lineage>
</organism>
<dbReference type="Proteomes" id="UP000522081">
    <property type="component" value="Unassembled WGS sequence"/>
</dbReference>
<dbReference type="PROSITE" id="PS51257">
    <property type="entry name" value="PROKAR_LIPOPROTEIN"/>
    <property type="match status" value="1"/>
</dbReference>
<comment type="caution">
    <text evidence="2">The sequence shown here is derived from an EMBL/GenBank/DDBJ whole genome shotgun (WGS) entry which is preliminary data.</text>
</comment>
<name>A0A7Z0BX40_9SPHN</name>
<feature type="signal peptide" evidence="1">
    <location>
        <begin position="1"/>
        <end position="20"/>
    </location>
</feature>
<gene>
    <name evidence="2" type="ORF">FHS75_003305</name>
</gene>
<evidence type="ECO:0000313" key="2">
    <source>
        <dbReference type="EMBL" id="NYH96952.1"/>
    </source>
</evidence>
<proteinExistence type="predicted"/>
<keyword evidence="1" id="KW-0732">Signal</keyword>
<evidence type="ECO:0000313" key="3">
    <source>
        <dbReference type="Proteomes" id="UP000522081"/>
    </source>
</evidence>
<reference evidence="2 3" key="1">
    <citation type="submission" date="2020-07" db="EMBL/GenBank/DDBJ databases">
        <title>Genomic Encyclopedia of Type Strains, Phase IV (KMG-IV): sequencing the most valuable type-strain genomes for metagenomic binning, comparative biology and taxonomic classification.</title>
        <authorList>
            <person name="Goeker M."/>
        </authorList>
    </citation>
    <scope>NUCLEOTIDE SEQUENCE [LARGE SCALE GENOMIC DNA]</scope>
    <source>
        <strain evidence="2 3">DSM 29043</strain>
    </source>
</reference>
<sequence length="42" mass="4432">MVRKLLTMFGIGVFALTASACNTIDGAGEDIESVGDEIDEEI</sequence>
<dbReference type="AlphaFoldDB" id="A0A7Z0BX40"/>